<keyword evidence="3" id="KW-0547">Nucleotide-binding</keyword>
<dbReference type="InterPro" id="IPR006195">
    <property type="entry name" value="aa-tRNA-synth_II"/>
</dbReference>
<feature type="compositionally biased region" description="Basic and acidic residues" evidence="9">
    <location>
        <begin position="982"/>
        <end position="997"/>
    </location>
</feature>
<keyword evidence="2 11" id="KW-0436">Ligase</keyword>
<dbReference type="AlphaFoldDB" id="A0A8H7I7L6"/>
<dbReference type="EMBL" id="JACYCF010000016">
    <property type="protein sequence ID" value="KAF8752006.1"/>
    <property type="molecule type" value="Genomic_DNA"/>
</dbReference>
<dbReference type="Gene3D" id="3.30.930.10">
    <property type="entry name" value="Bira Bifunctional Protein, Domain 2"/>
    <property type="match status" value="1"/>
</dbReference>
<evidence type="ECO:0000256" key="8">
    <source>
        <dbReference type="SAM" id="Coils"/>
    </source>
</evidence>
<feature type="compositionally biased region" description="Acidic residues" evidence="9">
    <location>
        <begin position="528"/>
        <end position="542"/>
    </location>
</feature>
<evidence type="ECO:0000256" key="1">
    <source>
        <dbReference type="ARBA" id="ARBA00012840"/>
    </source>
</evidence>
<evidence type="ECO:0000313" key="12">
    <source>
        <dbReference type="Proteomes" id="UP000614334"/>
    </source>
</evidence>
<feature type="coiled-coil region" evidence="8">
    <location>
        <begin position="34"/>
        <end position="75"/>
    </location>
</feature>
<keyword evidence="4" id="KW-0067">ATP-binding</keyword>
<feature type="compositionally biased region" description="Basic residues" evidence="9">
    <location>
        <begin position="130"/>
        <end position="149"/>
    </location>
</feature>
<feature type="region of interest" description="Disordered" evidence="9">
    <location>
        <begin position="94"/>
        <end position="155"/>
    </location>
</feature>
<reference evidence="11" key="1">
    <citation type="submission" date="2020-09" db="EMBL/GenBank/DDBJ databases">
        <title>Comparative genome analyses of four rice-infecting Rhizoctonia solani isolates reveal extensive enrichment of homogalacturonan modification genes.</title>
        <authorList>
            <person name="Lee D.-Y."/>
            <person name="Jeon J."/>
            <person name="Kim K.-T."/>
            <person name="Cheong K."/>
            <person name="Song H."/>
            <person name="Choi G."/>
            <person name="Ko J."/>
            <person name="Opiyo S.O."/>
            <person name="Zuo S."/>
            <person name="Madhav S."/>
            <person name="Lee Y.-H."/>
            <person name="Wang G.-L."/>
        </authorList>
    </citation>
    <scope>NUCLEOTIDE SEQUENCE</scope>
    <source>
        <strain evidence="11">AG1-IA B2</strain>
    </source>
</reference>
<feature type="compositionally biased region" description="Basic and acidic residues" evidence="9">
    <location>
        <begin position="583"/>
        <end position="592"/>
    </location>
</feature>
<feature type="compositionally biased region" description="Basic residues" evidence="9">
    <location>
        <begin position="697"/>
        <end position="712"/>
    </location>
</feature>
<feature type="compositionally biased region" description="Polar residues" evidence="9">
    <location>
        <begin position="606"/>
        <end position="616"/>
    </location>
</feature>
<feature type="compositionally biased region" description="Polar residues" evidence="9">
    <location>
        <begin position="752"/>
        <end position="763"/>
    </location>
</feature>
<dbReference type="GO" id="GO:0006434">
    <property type="term" value="P:seryl-tRNA aminoacylation"/>
    <property type="evidence" value="ECO:0007669"/>
    <property type="project" value="InterPro"/>
</dbReference>
<evidence type="ECO:0000256" key="6">
    <source>
        <dbReference type="ARBA" id="ARBA00031113"/>
    </source>
</evidence>
<dbReference type="InterPro" id="IPR002314">
    <property type="entry name" value="aa-tRNA-synt_IIb"/>
</dbReference>
<evidence type="ECO:0000313" key="11">
    <source>
        <dbReference type="EMBL" id="KAF8752006.1"/>
    </source>
</evidence>
<dbReference type="InterPro" id="IPR010978">
    <property type="entry name" value="tRNA-bd_arm"/>
</dbReference>
<comment type="caution">
    <text evidence="11">The sequence shown here is derived from an EMBL/GenBank/DDBJ whole genome shotgun (WGS) entry which is preliminary data.</text>
</comment>
<evidence type="ECO:0000256" key="4">
    <source>
        <dbReference type="ARBA" id="ARBA00022840"/>
    </source>
</evidence>
<keyword evidence="5" id="KW-0030">Aminoacyl-tRNA synthetase</keyword>
<protein>
    <recommendedName>
        <fullName evidence="1">serine--tRNA ligase</fullName>
        <ecNumber evidence="1">6.1.1.11</ecNumber>
    </recommendedName>
    <alternativeName>
        <fullName evidence="6">Seryl-tRNA synthetase</fullName>
    </alternativeName>
    <alternativeName>
        <fullName evidence="7">Seryl-tRNA(Ser) synthetase</fullName>
    </alternativeName>
</protein>
<evidence type="ECO:0000256" key="5">
    <source>
        <dbReference type="ARBA" id="ARBA00023146"/>
    </source>
</evidence>
<evidence type="ECO:0000256" key="9">
    <source>
        <dbReference type="SAM" id="MobiDB-lite"/>
    </source>
</evidence>
<feature type="compositionally biased region" description="Low complexity" evidence="9">
    <location>
        <begin position="568"/>
        <end position="582"/>
    </location>
</feature>
<feature type="compositionally biased region" description="Basic residues" evidence="9">
    <location>
        <begin position="489"/>
        <end position="498"/>
    </location>
</feature>
<feature type="compositionally biased region" description="Gly residues" evidence="9">
    <location>
        <begin position="966"/>
        <end position="980"/>
    </location>
</feature>
<dbReference type="GO" id="GO:0005524">
    <property type="term" value="F:ATP binding"/>
    <property type="evidence" value="ECO:0007669"/>
    <property type="project" value="UniProtKB-KW"/>
</dbReference>
<dbReference type="InterPro" id="IPR002317">
    <property type="entry name" value="Ser-tRNA-ligase_type_1"/>
</dbReference>
<feature type="compositionally biased region" description="Low complexity" evidence="9">
    <location>
        <begin position="456"/>
        <end position="486"/>
    </location>
</feature>
<dbReference type="PANTHER" id="PTHR11778">
    <property type="entry name" value="SERYL-TRNA SYNTHETASE"/>
    <property type="match status" value="1"/>
</dbReference>
<dbReference type="PRINTS" id="PR00981">
    <property type="entry name" value="TRNASYNTHSER"/>
</dbReference>
<dbReference type="SUPFAM" id="SSF55681">
    <property type="entry name" value="Class II aaRS and biotin synthetases"/>
    <property type="match status" value="1"/>
</dbReference>
<feature type="region of interest" description="Disordered" evidence="9">
    <location>
        <begin position="949"/>
        <end position="1171"/>
    </location>
</feature>
<evidence type="ECO:0000256" key="7">
    <source>
        <dbReference type="ARBA" id="ARBA00034892"/>
    </source>
</evidence>
<feature type="compositionally biased region" description="Acidic residues" evidence="9">
    <location>
        <begin position="618"/>
        <end position="629"/>
    </location>
</feature>
<feature type="compositionally biased region" description="Low complexity" evidence="9">
    <location>
        <begin position="733"/>
        <end position="751"/>
    </location>
</feature>
<dbReference type="InterPro" id="IPR042103">
    <property type="entry name" value="SerRS_1_N_sf"/>
</dbReference>
<sequence>MTLDVTSFIVEKGGDPEVIKESQRKRGLVAQFEANQVKKQVNAVQKEITAKRKQKNKLEAQVAEMEKAVDEEERVMRAKAATIGNLVNKGVPISQTECSKHGTRWPQRPSRKKERHSGAPRSDDPDRGIRHGTRLQSRRTPRVLPHRGRSGLEPGAHQLRTRFPTQARVQEDSTPFFMRKDAMAKTAQLDQFDEELYKVSGDGEDKYLIATSEQPISAFHSDELFDQPEKQLPIKLSFCFGYAGYSTCFRKEAGAAGRDTWGIFRVHQFEKVEQFCITQPEHSWEMFEHMVENAEAFYQSLKIPYQVVAIVSGALNLAASQKYDLEAWFPFQGAYKELVSCSNCTDYRERGQSRRLRIQCGQKQKGDTRTNWVHMLNGTLCATERPGDSRGVASVHARARVAAVCEGAAQGIAEEKGAPVVVVAVVCVMLVAFGWWKRRKRTREFIQQLQATTATTNNNSTSATNTNSNSNATTTNPAPTTGADAPTRPPRRRRRRRPSQISTKSLPAYNEQAGDEEIVLVRRAENQNDSDDDDSNEQDDEPPNTTRQPSSSSRAPDSRPLLDDDSSPDMPRVSLASSSRARSLNERHERSHSQSQEPSQLGHESLANTTFASSIAETEPEPEPEQEQPEPDHTQRGQQATLATTLHPYGDTPTYDEAMSTSHVHLPSTDTAHTTEPSTSTNTDLGPAPADADATVRPKRKSVFRHLGRFHINRPSGSGAGHGSTPSESVEMTDTSPRPSTSTHRPSGSTSAFTHRPSTSLSVNAHKPSPSLSSLSLILTRSQSPTMSRTSLNISSPIPTTLVRTELSYPRAGPTPEQIRFLSSRESLGRFGMPYGEEAIAAARSREYLPPIYQPRVGEAGATTGADESGAISGTGGIGGIAGTNEITRTGSGSAGAAPGPDDDPTVTIRRGPMILTPGELATRQHRSGLAVSGPADPDPTVTVTVTASADDTKEADEDYHEPGPGTTGVGTGTEIGTGGVRETRSGGDGRDRDQDRVMGIQEDTMVIQEEPMGIYEEAMTVQPKPRATRDYPTTEHHQHDLANQDSRRESVYTTHSFVTATEGERDSSPPTPTPTPGPGSRANSGSDSVSGLGSGSGTLVRRPIQIEVSTPSETQTRLSTETQTRSSTETQTQSQSQSRTTPGRAQTVLIPESSEALHPELTLVPATPIG</sequence>
<evidence type="ECO:0000256" key="2">
    <source>
        <dbReference type="ARBA" id="ARBA00022598"/>
    </source>
</evidence>
<feature type="compositionally biased region" description="Basic and acidic residues" evidence="9">
    <location>
        <begin position="1028"/>
        <end position="1051"/>
    </location>
</feature>
<dbReference type="Pfam" id="PF00587">
    <property type="entry name" value="tRNA-synt_2b"/>
    <property type="match status" value="1"/>
</dbReference>
<feature type="compositionally biased region" description="Low complexity" evidence="9">
    <location>
        <begin position="543"/>
        <end position="555"/>
    </location>
</feature>
<dbReference type="GO" id="GO:0004828">
    <property type="term" value="F:serine-tRNA ligase activity"/>
    <property type="evidence" value="ECO:0007669"/>
    <property type="project" value="UniProtKB-EC"/>
</dbReference>
<evidence type="ECO:0000259" key="10">
    <source>
        <dbReference type="PROSITE" id="PS50862"/>
    </source>
</evidence>
<dbReference type="Proteomes" id="UP000614334">
    <property type="component" value="Unassembled WGS sequence"/>
</dbReference>
<dbReference type="SUPFAM" id="SSF46589">
    <property type="entry name" value="tRNA-binding arm"/>
    <property type="match status" value="1"/>
</dbReference>
<dbReference type="PROSITE" id="PS50862">
    <property type="entry name" value="AA_TRNA_LIGASE_II"/>
    <property type="match status" value="1"/>
</dbReference>
<dbReference type="InterPro" id="IPR045864">
    <property type="entry name" value="aa-tRNA-synth_II/BPL/LPL"/>
</dbReference>
<keyword evidence="8" id="KW-0175">Coiled coil</keyword>
<organism evidence="11 12">
    <name type="scientific">Rhizoctonia solani</name>
    <dbReference type="NCBI Taxonomy" id="456999"/>
    <lineage>
        <taxon>Eukaryota</taxon>
        <taxon>Fungi</taxon>
        <taxon>Dikarya</taxon>
        <taxon>Basidiomycota</taxon>
        <taxon>Agaricomycotina</taxon>
        <taxon>Agaricomycetes</taxon>
        <taxon>Cantharellales</taxon>
        <taxon>Ceratobasidiaceae</taxon>
        <taxon>Rhizoctonia</taxon>
    </lineage>
</organism>
<feature type="region of interest" description="Disordered" evidence="9">
    <location>
        <begin position="456"/>
        <end position="772"/>
    </location>
</feature>
<feature type="compositionally biased region" description="Low complexity" evidence="9">
    <location>
        <begin position="1079"/>
        <end position="1092"/>
    </location>
</feature>
<gene>
    <name evidence="11" type="ORF">RHS01_07813</name>
</gene>
<evidence type="ECO:0000256" key="3">
    <source>
        <dbReference type="ARBA" id="ARBA00022741"/>
    </source>
</evidence>
<feature type="compositionally biased region" description="Low complexity" evidence="9">
    <location>
        <begin position="1113"/>
        <end position="1142"/>
    </location>
</feature>
<feature type="compositionally biased region" description="Polar residues" evidence="9">
    <location>
        <begin position="659"/>
        <end position="684"/>
    </location>
</feature>
<name>A0A8H7I7L6_9AGAM</name>
<proteinExistence type="predicted"/>
<accession>A0A8H7I7L6</accession>
<feature type="domain" description="Aminoacyl-transfer RNA synthetases class-II family profile" evidence="10">
    <location>
        <begin position="159"/>
        <end position="385"/>
    </location>
</feature>
<dbReference type="Gene3D" id="1.10.287.40">
    <property type="entry name" value="Serine-tRNA synthetase, tRNA binding domain"/>
    <property type="match status" value="1"/>
</dbReference>
<dbReference type="EC" id="6.1.1.11" evidence="1"/>